<feature type="non-terminal residue" evidence="7">
    <location>
        <position position="1"/>
    </location>
</feature>
<feature type="compositionally biased region" description="Basic residues" evidence="3">
    <location>
        <begin position="218"/>
        <end position="239"/>
    </location>
</feature>
<feature type="domain" description="RRM" evidence="5">
    <location>
        <begin position="19"/>
        <end position="92"/>
    </location>
</feature>
<dbReference type="Pfam" id="PF00076">
    <property type="entry name" value="RRM_1"/>
    <property type="match status" value="1"/>
</dbReference>
<dbReference type="SUPFAM" id="SSF54928">
    <property type="entry name" value="RNA-binding domain, RBD"/>
    <property type="match status" value="1"/>
</dbReference>
<feature type="transmembrane region" description="Helical" evidence="4">
    <location>
        <begin position="334"/>
        <end position="354"/>
    </location>
</feature>
<evidence type="ECO:0000256" key="4">
    <source>
        <dbReference type="SAM" id="Phobius"/>
    </source>
</evidence>
<gene>
    <name evidence="7" type="ORF">KUTeg_023330</name>
</gene>
<protein>
    <recommendedName>
        <fullName evidence="9">Serine/arginine-rich splicing factor 7</fullName>
    </recommendedName>
</protein>
<dbReference type="Gene3D" id="4.10.60.10">
    <property type="entry name" value="Zinc finger, CCHC-type"/>
    <property type="match status" value="1"/>
</dbReference>
<keyword evidence="4" id="KW-0472">Membrane</keyword>
<dbReference type="InterPro" id="IPR035979">
    <property type="entry name" value="RBD_domain_sf"/>
</dbReference>
<evidence type="ECO:0000256" key="3">
    <source>
        <dbReference type="SAM" id="MobiDB-lite"/>
    </source>
</evidence>
<evidence type="ECO:0000259" key="6">
    <source>
        <dbReference type="PROSITE" id="PS50158"/>
    </source>
</evidence>
<evidence type="ECO:0000256" key="1">
    <source>
        <dbReference type="PROSITE-ProRule" id="PRU00047"/>
    </source>
</evidence>
<dbReference type="Pfam" id="PF00098">
    <property type="entry name" value="zf-CCHC"/>
    <property type="match status" value="1"/>
</dbReference>
<feature type="domain" description="CCHC-type" evidence="6">
    <location>
        <begin position="107"/>
        <end position="121"/>
    </location>
</feature>
<evidence type="ECO:0000313" key="8">
    <source>
        <dbReference type="Proteomes" id="UP001217089"/>
    </source>
</evidence>
<keyword evidence="1" id="KW-0862">Zinc</keyword>
<evidence type="ECO:0000259" key="5">
    <source>
        <dbReference type="PROSITE" id="PS50102"/>
    </source>
</evidence>
<sequence>NRRSASYDSRSPSPDEEGYRVHVADLGIDPSKSELENAFEKFGPIIEVWVARNPPCFAFIVYKYREDAELAIREMDGRALSGGRIRCSFARPRTRGRRRRGFDPNMRCYTCGEKGHFSRDCSDVWSQRRRYNAVFCYIRIIGDSNLMLTFGCHMIYTIAMDSKKNHIKMQGLRFGNGLWFLNSQRYGKVNDAVPLAFLSQKGPMLQINKLLKMFKILQKTKKSKSSRRQKEKTSKSPRRDRKESRSSDKDHSKSLDSNRKSSERERKSSTGEKHSGSSKWEQDGEENGHDNEDDRHSNQSPDRHSLERENGGSPDKKIDFIFLKTVIHEMVKTYSVHIVPLLFMFVMMSIVLTWRSMAEW</sequence>
<dbReference type="InterPro" id="IPR000504">
    <property type="entry name" value="RRM_dom"/>
</dbReference>
<proteinExistence type="predicted"/>
<dbReference type="SMART" id="SM00343">
    <property type="entry name" value="ZnF_C2HC"/>
    <property type="match status" value="1"/>
</dbReference>
<dbReference type="PANTHER" id="PTHR48038:SF1">
    <property type="entry name" value="RIBONUCLEOPROTEIN RB97D"/>
    <property type="match status" value="1"/>
</dbReference>
<dbReference type="SUPFAM" id="SSF57756">
    <property type="entry name" value="Retrovirus zinc finger-like domains"/>
    <property type="match status" value="1"/>
</dbReference>
<reference evidence="7 8" key="1">
    <citation type="submission" date="2022-12" db="EMBL/GenBank/DDBJ databases">
        <title>Chromosome-level genome of Tegillarca granosa.</title>
        <authorList>
            <person name="Kim J."/>
        </authorList>
    </citation>
    <scope>NUCLEOTIDE SEQUENCE [LARGE SCALE GENOMIC DNA]</scope>
    <source>
        <strain evidence="7">Teg-2019</strain>
        <tissue evidence="7">Adductor muscle</tissue>
    </source>
</reference>
<keyword evidence="4" id="KW-1133">Transmembrane helix</keyword>
<accession>A0ABQ9E2A6</accession>
<keyword evidence="2" id="KW-0694">RNA-binding</keyword>
<dbReference type="InterPro" id="IPR012677">
    <property type="entry name" value="Nucleotide-bd_a/b_plait_sf"/>
</dbReference>
<comment type="caution">
    <text evidence="7">The sequence shown here is derived from an EMBL/GenBank/DDBJ whole genome shotgun (WGS) entry which is preliminary data.</text>
</comment>
<evidence type="ECO:0000256" key="2">
    <source>
        <dbReference type="PROSITE-ProRule" id="PRU00176"/>
    </source>
</evidence>
<keyword evidence="8" id="KW-1185">Reference proteome</keyword>
<keyword evidence="4" id="KW-0812">Transmembrane</keyword>
<dbReference type="Proteomes" id="UP001217089">
    <property type="component" value="Unassembled WGS sequence"/>
</dbReference>
<feature type="region of interest" description="Disordered" evidence="3">
    <location>
        <begin position="218"/>
        <end position="314"/>
    </location>
</feature>
<dbReference type="EMBL" id="JARBDR010000921">
    <property type="protein sequence ID" value="KAJ8299270.1"/>
    <property type="molecule type" value="Genomic_DNA"/>
</dbReference>
<dbReference type="SMART" id="SM00360">
    <property type="entry name" value="RRM"/>
    <property type="match status" value="1"/>
</dbReference>
<dbReference type="Gene3D" id="3.30.70.330">
    <property type="match status" value="1"/>
</dbReference>
<evidence type="ECO:0008006" key="9">
    <source>
        <dbReference type="Google" id="ProtNLM"/>
    </source>
</evidence>
<dbReference type="PROSITE" id="PS50102">
    <property type="entry name" value="RRM"/>
    <property type="match status" value="1"/>
</dbReference>
<dbReference type="PROSITE" id="PS50158">
    <property type="entry name" value="ZF_CCHC"/>
    <property type="match status" value="1"/>
</dbReference>
<name>A0ABQ9E2A6_TEGGR</name>
<evidence type="ECO:0000313" key="7">
    <source>
        <dbReference type="EMBL" id="KAJ8299270.1"/>
    </source>
</evidence>
<dbReference type="PANTHER" id="PTHR48038">
    <property type="entry name" value="RIBONUCLEOPROTEIN RB97D"/>
    <property type="match status" value="1"/>
</dbReference>
<keyword evidence="1" id="KW-0863">Zinc-finger</keyword>
<dbReference type="InterPro" id="IPR001878">
    <property type="entry name" value="Znf_CCHC"/>
</dbReference>
<keyword evidence="1" id="KW-0479">Metal-binding</keyword>
<organism evidence="7 8">
    <name type="scientific">Tegillarca granosa</name>
    <name type="common">Malaysian cockle</name>
    <name type="synonym">Anadara granosa</name>
    <dbReference type="NCBI Taxonomy" id="220873"/>
    <lineage>
        <taxon>Eukaryota</taxon>
        <taxon>Metazoa</taxon>
        <taxon>Spiralia</taxon>
        <taxon>Lophotrochozoa</taxon>
        <taxon>Mollusca</taxon>
        <taxon>Bivalvia</taxon>
        <taxon>Autobranchia</taxon>
        <taxon>Pteriomorphia</taxon>
        <taxon>Arcoida</taxon>
        <taxon>Arcoidea</taxon>
        <taxon>Arcidae</taxon>
        <taxon>Tegillarca</taxon>
    </lineage>
</organism>
<dbReference type="InterPro" id="IPR036875">
    <property type="entry name" value="Znf_CCHC_sf"/>
</dbReference>
<feature type="compositionally biased region" description="Basic and acidic residues" evidence="3">
    <location>
        <begin position="240"/>
        <end position="314"/>
    </location>
</feature>